<evidence type="ECO:0000259" key="8">
    <source>
        <dbReference type="PROSITE" id="PS51669"/>
    </source>
</evidence>
<dbReference type="PANTHER" id="PTHR24960:SF84">
    <property type="entry name" value="HYDROGENASE SUBUNIT"/>
    <property type="match status" value="1"/>
</dbReference>
<dbReference type="Pfam" id="PF22117">
    <property type="entry name" value="Fer4_Nqo3"/>
    <property type="match status" value="1"/>
</dbReference>
<gene>
    <name evidence="10" type="ORF">WCY31_11180</name>
</gene>
<proteinExistence type="predicted"/>
<evidence type="ECO:0000256" key="2">
    <source>
        <dbReference type="ARBA" id="ARBA00022485"/>
    </source>
</evidence>
<dbReference type="Gene3D" id="2.20.25.90">
    <property type="entry name" value="ADC-like domains"/>
    <property type="match status" value="1"/>
</dbReference>
<feature type="domain" description="4Fe-4S ferredoxin-type" evidence="7">
    <location>
        <begin position="139"/>
        <end position="172"/>
    </location>
</feature>
<dbReference type="Pfam" id="PF13510">
    <property type="entry name" value="Fer2_4"/>
    <property type="match status" value="1"/>
</dbReference>
<reference evidence="10 11" key="1">
    <citation type="submission" date="2024-03" db="EMBL/GenBank/DDBJ databases">
        <title>Sulfurimonas sp. HSL3-1.</title>
        <authorList>
            <person name="Wang S."/>
        </authorList>
    </citation>
    <scope>NUCLEOTIDE SEQUENCE [LARGE SCALE GENOMIC DNA]</scope>
    <source>
        <strain evidence="10 11">HSL3-1</strain>
    </source>
</reference>
<dbReference type="InterPro" id="IPR050157">
    <property type="entry name" value="PSI_iron-sulfur_center"/>
</dbReference>
<dbReference type="PANTHER" id="PTHR24960">
    <property type="entry name" value="PHOTOSYSTEM I IRON-SULFUR CENTER-RELATED"/>
    <property type="match status" value="1"/>
</dbReference>
<dbReference type="PROSITE" id="PS00641">
    <property type="entry name" value="COMPLEX1_75K_1"/>
    <property type="match status" value="1"/>
</dbReference>
<feature type="domain" description="2Fe-2S ferredoxin-type" evidence="6">
    <location>
        <begin position="3"/>
        <end position="81"/>
    </location>
</feature>
<dbReference type="Proteomes" id="UP001447842">
    <property type="component" value="Chromosome"/>
</dbReference>
<evidence type="ECO:0000259" key="7">
    <source>
        <dbReference type="PROSITE" id="PS51379"/>
    </source>
</evidence>
<protein>
    <submittedName>
        <fullName evidence="10">2Fe-2S iron-sulfur cluster-binding protein</fullName>
    </submittedName>
</protein>
<evidence type="ECO:0000313" key="10">
    <source>
        <dbReference type="EMBL" id="XAU14792.1"/>
    </source>
</evidence>
<dbReference type="SUPFAM" id="SSF54292">
    <property type="entry name" value="2Fe-2S ferredoxin-like"/>
    <property type="match status" value="1"/>
</dbReference>
<dbReference type="PROSITE" id="PS51379">
    <property type="entry name" value="4FE4S_FER_2"/>
    <property type="match status" value="2"/>
</dbReference>
<dbReference type="SMART" id="SM00926">
    <property type="entry name" value="Molybdop_Fe4S4"/>
    <property type="match status" value="1"/>
</dbReference>
<evidence type="ECO:0000259" key="6">
    <source>
        <dbReference type="PROSITE" id="PS51085"/>
    </source>
</evidence>
<evidence type="ECO:0000256" key="5">
    <source>
        <dbReference type="ARBA" id="ARBA00023014"/>
    </source>
</evidence>
<evidence type="ECO:0000256" key="4">
    <source>
        <dbReference type="ARBA" id="ARBA00023004"/>
    </source>
</evidence>
<dbReference type="SUPFAM" id="SSF54862">
    <property type="entry name" value="4Fe-4S ferredoxins"/>
    <property type="match status" value="1"/>
</dbReference>
<dbReference type="InterPro" id="IPR017896">
    <property type="entry name" value="4Fe4S_Fe-S-bd"/>
</dbReference>
<sequence length="755" mass="81897">MSEMINFTIDGRNVSAKKGETILKVARREGIYIPTMCYLEKTNPAASCRLCVVEAEGVDGMVLSCQTPPTEGLAVITNNNVLHEERTNIMRLYDVNHPLECGVCDKSGACDLQNKTLEFNVGSQNFTAKEQSRKIEHWGLINYDPNLCIMCEKCTHVCNEVIGDDAIELKFGGYKSTIIPKNSEQLDCTFCGECIAVCPVGALVSADFQYKANAWELERIPSTCAHCSAGCALEYEVKTSGAAKPGEERIFRVTNNFEFASLCGAGRFGFDFDVKGEKEGKAFVAALEAIKSAEAIRFSSIITNEEALILQRIKEKTGLKLYNEDARRYGAFVNAFGSTADGKAELATMADLKASDGIIVLGSRIGTDNPALRYAMTTAARHRGAKIVYMHPLEDALMQNIVTQFIKYEVGTEEGVMALLAQALLADAETNKTTEAFLAALDDGYLSAESNVGEEELALIGKQFKRAKAKTLVLGSDLFAHPRAENIAKLAGLLARFGGYRVVVAAAEVNSVGVSLICDLDADSGSNSGVVGYNAAGDFVIAADSDADLTVAAMNQQEGTVVNLDRQLLPMNVAVGFDGYVLNDLANALGVGKRYTIDFTPELPAEKGFKRLAFDALENFYSPLGEDTRGYRLEKVKKPAAQQCDEVEDLPEFNGTVVYACNPVLQFNQFTARTAQLEKTSELRGSEQFAVAARLKDGDLVVIGSGDAARERRFVIDSSLKGTIALEPTFDRGLSVDPGAYRFEKVNIMKASNDE</sequence>
<evidence type="ECO:0000259" key="9">
    <source>
        <dbReference type="PROSITE" id="PS51839"/>
    </source>
</evidence>
<dbReference type="PROSITE" id="PS00198">
    <property type="entry name" value="4FE4S_FER_1"/>
    <property type="match status" value="1"/>
</dbReference>
<keyword evidence="3" id="KW-0479">Metal-binding</keyword>
<dbReference type="RefSeq" id="WP_345972432.1">
    <property type="nucleotide sequence ID" value="NZ_CP147920.1"/>
</dbReference>
<dbReference type="PROSITE" id="PS51085">
    <property type="entry name" value="2FE2S_FER_2"/>
    <property type="match status" value="1"/>
</dbReference>
<dbReference type="InterPro" id="IPR006963">
    <property type="entry name" value="Mopterin_OxRdtase_4Fe-4S_dom"/>
</dbReference>
<dbReference type="SMART" id="SM00929">
    <property type="entry name" value="NADH-G_4Fe-4S_3"/>
    <property type="match status" value="1"/>
</dbReference>
<name>A0ABZ3H8C8_9BACT</name>
<dbReference type="Gene3D" id="3.10.20.740">
    <property type="match status" value="1"/>
</dbReference>
<evidence type="ECO:0000256" key="3">
    <source>
        <dbReference type="ARBA" id="ARBA00022723"/>
    </source>
</evidence>
<comment type="cofactor">
    <cofactor evidence="1">
        <name>[4Fe-4S] cluster</name>
        <dbReference type="ChEBI" id="CHEBI:49883"/>
    </cofactor>
</comment>
<dbReference type="InterPro" id="IPR036010">
    <property type="entry name" value="2Fe-2S_ferredoxin-like_sf"/>
</dbReference>
<keyword evidence="5" id="KW-0411">Iron-sulfur</keyword>
<dbReference type="SUPFAM" id="SSF53706">
    <property type="entry name" value="Formate dehydrogenase/DMSO reductase, domains 1-3"/>
    <property type="match status" value="1"/>
</dbReference>
<dbReference type="PROSITE" id="PS51839">
    <property type="entry name" value="4FE4S_HC3"/>
    <property type="match status" value="1"/>
</dbReference>
<keyword evidence="4" id="KW-0408">Iron</keyword>
<dbReference type="Gene3D" id="3.30.70.20">
    <property type="match status" value="1"/>
</dbReference>
<evidence type="ECO:0000313" key="11">
    <source>
        <dbReference type="Proteomes" id="UP001447842"/>
    </source>
</evidence>
<feature type="domain" description="4Fe-4S His(Cys)3-ligated-type" evidence="9">
    <location>
        <begin position="81"/>
        <end position="120"/>
    </location>
</feature>
<dbReference type="InterPro" id="IPR001041">
    <property type="entry name" value="2Fe-2S_ferredoxin-type"/>
</dbReference>
<keyword evidence="11" id="KW-1185">Reference proteome</keyword>
<dbReference type="EMBL" id="CP147920">
    <property type="protein sequence ID" value="XAU14792.1"/>
    <property type="molecule type" value="Genomic_DNA"/>
</dbReference>
<feature type="domain" description="4Fe-4S ferredoxin-type" evidence="7">
    <location>
        <begin position="178"/>
        <end position="208"/>
    </location>
</feature>
<dbReference type="InterPro" id="IPR000283">
    <property type="entry name" value="NADH_UbQ_OxRdtase_75kDa_su_CS"/>
</dbReference>
<evidence type="ECO:0000256" key="1">
    <source>
        <dbReference type="ARBA" id="ARBA00001966"/>
    </source>
</evidence>
<dbReference type="PROSITE" id="PS51669">
    <property type="entry name" value="4FE4S_MOW_BIS_MGD"/>
    <property type="match status" value="1"/>
</dbReference>
<feature type="domain" description="4Fe-4S Mo/W bis-MGD-type" evidence="8">
    <location>
        <begin position="217"/>
        <end position="277"/>
    </location>
</feature>
<dbReference type="InterPro" id="IPR054351">
    <property type="entry name" value="NADH_UbQ_OxRdtase_ferredoxin"/>
</dbReference>
<keyword evidence="2" id="KW-0004">4Fe-4S</keyword>
<dbReference type="InterPro" id="IPR017900">
    <property type="entry name" value="4Fe4S_Fe_S_CS"/>
</dbReference>
<organism evidence="10 11">
    <name type="scientific">Sulfurimonas diazotrophicus</name>
    <dbReference type="NCBI Taxonomy" id="3131939"/>
    <lineage>
        <taxon>Bacteria</taxon>
        <taxon>Pseudomonadati</taxon>
        <taxon>Campylobacterota</taxon>
        <taxon>Epsilonproteobacteria</taxon>
        <taxon>Campylobacterales</taxon>
        <taxon>Sulfurimonadaceae</taxon>
        <taxon>Sulfurimonas</taxon>
    </lineage>
</organism>
<accession>A0ABZ3H8C8</accession>
<dbReference type="InterPro" id="IPR019574">
    <property type="entry name" value="NADH_UbQ_OxRdtase_Gsu_4Fe4S-bd"/>
</dbReference>
<dbReference type="Pfam" id="PF10588">
    <property type="entry name" value="NADH-G_4Fe-4S_3"/>
    <property type="match status" value="1"/>
</dbReference>
<dbReference type="Gene3D" id="3.40.228.10">
    <property type="entry name" value="Dimethylsulfoxide Reductase, domain 2"/>
    <property type="match status" value="1"/>
</dbReference>